<protein>
    <recommendedName>
        <fullName evidence="12">Glycosyltransferase family 92 protein</fullName>
    </recommendedName>
</protein>
<evidence type="ECO:0000256" key="2">
    <source>
        <dbReference type="ARBA" id="ARBA00007647"/>
    </source>
</evidence>
<dbReference type="InterPro" id="IPR008166">
    <property type="entry name" value="Glyco_transf_92"/>
</dbReference>
<reference evidence="10" key="1">
    <citation type="journal article" date="2023" name="Mol. Biol. Evol.">
        <title>Third-Generation Sequencing Reveals the Adaptive Role of the Epigenome in Three Deep-Sea Polychaetes.</title>
        <authorList>
            <person name="Perez M."/>
            <person name="Aroh O."/>
            <person name="Sun Y."/>
            <person name="Lan Y."/>
            <person name="Juniper S.K."/>
            <person name="Young C.R."/>
            <person name="Angers B."/>
            <person name="Qian P.Y."/>
        </authorList>
    </citation>
    <scope>NUCLEOTIDE SEQUENCE</scope>
    <source>
        <strain evidence="10">P08H-3</strain>
    </source>
</reference>
<evidence type="ECO:0000256" key="7">
    <source>
        <dbReference type="ARBA" id="ARBA00023136"/>
    </source>
</evidence>
<accession>A0AAD9JWW5</accession>
<dbReference type="AlphaFoldDB" id="A0AAD9JWW5"/>
<evidence type="ECO:0000256" key="8">
    <source>
        <dbReference type="SAM" id="MobiDB-lite"/>
    </source>
</evidence>
<proteinExistence type="inferred from homology"/>
<keyword evidence="7 9" id="KW-0472">Membrane</keyword>
<sequence>MPHIKRSRLWENRRVFEYVLIYNGQYYICILLHREEKDAFGDVIRSCVKTAHQQLAVSVTDMNGQHPKKRHIMLVVLLLVTLASLLTTSYVYVAKLMSQSEKYSASSIQGESLTREYLLGQYHAEVYKHNLDDLEHGKETTRAPVQEQLYHQRPSGSDSRSHKELFRNGTESKSYGRRNNVTGIIEDEMSTKEIITARISPIDRVLNINKNHPETENGLQPNDQKGARNDSMPDVSGALFRNFRINENVAIGIEKPLVSYLEIVNHYWQLVVGQVEIYLYSAYYDDRETLEEPMIRIIGVAEVNPGLLFCLHWYEDQKNPDVAMIQVDAIGPRISPSGQTKYEQYLFSCSLVPDKGPPDKVSVVGTSELTPSTLLSVQIPERPRKRIEFGHCMSVAYWKHDPYRIVEWLELHRLFGVEEVTVYNNSLDNVTSYIFQSYAREGFVDFRQAPNIFDDGKELTILLNMSPVINDCLYRNMYRYRWLVCTDLDELIVPRKHLNYRRLLRAVDRRQRRHRSAKSYMFSNVYFFTDLGPVHREPWFLLTSRYLRHVSPSSYGYSVKSFTDPMACVGLQNHVCWKRVDRFRNDTADWNVPVNTSLAMNYHYKKCHLDEFEGTFGQCKDAMRSHYKDSTMKRFEQSLYDRVVNKLLELGLIEEDNDLGRRGYNPI</sequence>
<evidence type="ECO:0000256" key="4">
    <source>
        <dbReference type="ARBA" id="ARBA00022679"/>
    </source>
</evidence>
<keyword evidence="11" id="KW-1185">Reference proteome</keyword>
<evidence type="ECO:0008006" key="12">
    <source>
        <dbReference type="Google" id="ProtNLM"/>
    </source>
</evidence>
<keyword evidence="6 9" id="KW-1133">Transmembrane helix</keyword>
<dbReference type="Pfam" id="PF01697">
    <property type="entry name" value="Glyco_transf_92"/>
    <property type="match status" value="1"/>
</dbReference>
<evidence type="ECO:0000313" key="11">
    <source>
        <dbReference type="Proteomes" id="UP001208570"/>
    </source>
</evidence>
<dbReference type="Proteomes" id="UP001208570">
    <property type="component" value="Unassembled WGS sequence"/>
</dbReference>
<feature type="region of interest" description="Disordered" evidence="8">
    <location>
        <begin position="142"/>
        <end position="177"/>
    </location>
</feature>
<evidence type="ECO:0000256" key="9">
    <source>
        <dbReference type="SAM" id="Phobius"/>
    </source>
</evidence>
<dbReference type="GO" id="GO:0016757">
    <property type="term" value="F:glycosyltransferase activity"/>
    <property type="evidence" value="ECO:0007669"/>
    <property type="project" value="UniProtKB-KW"/>
</dbReference>
<name>A0AAD9JWW5_9ANNE</name>
<evidence type="ECO:0000256" key="5">
    <source>
        <dbReference type="ARBA" id="ARBA00022692"/>
    </source>
</evidence>
<dbReference type="EMBL" id="JAODUP010000138">
    <property type="protein sequence ID" value="KAK2160190.1"/>
    <property type="molecule type" value="Genomic_DNA"/>
</dbReference>
<dbReference type="GO" id="GO:0016020">
    <property type="term" value="C:membrane"/>
    <property type="evidence" value="ECO:0007669"/>
    <property type="project" value="UniProtKB-SubCell"/>
</dbReference>
<evidence type="ECO:0000313" key="10">
    <source>
        <dbReference type="EMBL" id="KAK2160190.1"/>
    </source>
</evidence>
<feature type="region of interest" description="Disordered" evidence="8">
    <location>
        <begin position="211"/>
        <end position="231"/>
    </location>
</feature>
<evidence type="ECO:0000256" key="3">
    <source>
        <dbReference type="ARBA" id="ARBA00022676"/>
    </source>
</evidence>
<organism evidence="10 11">
    <name type="scientific">Paralvinella palmiformis</name>
    <dbReference type="NCBI Taxonomy" id="53620"/>
    <lineage>
        <taxon>Eukaryota</taxon>
        <taxon>Metazoa</taxon>
        <taxon>Spiralia</taxon>
        <taxon>Lophotrochozoa</taxon>
        <taxon>Annelida</taxon>
        <taxon>Polychaeta</taxon>
        <taxon>Sedentaria</taxon>
        <taxon>Canalipalpata</taxon>
        <taxon>Terebellida</taxon>
        <taxon>Terebelliformia</taxon>
        <taxon>Alvinellidae</taxon>
        <taxon>Paralvinella</taxon>
    </lineage>
</organism>
<feature type="transmembrane region" description="Helical" evidence="9">
    <location>
        <begin position="72"/>
        <end position="93"/>
    </location>
</feature>
<dbReference type="GO" id="GO:0005737">
    <property type="term" value="C:cytoplasm"/>
    <property type="evidence" value="ECO:0007669"/>
    <property type="project" value="TreeGrafter"/>
</dbReference>
<evidence type="ECO:0000256" key="1">
    <source>
        <dbReference type="ARBA" id="ARBA00004167"/>
    </source>
</evidence>
<gene>
    <name evidence="10" type="ORF">LSH36_138g03004</name>
</gene>
<comment type="similarity">
    <text evidence="2">Belongs to the glycosyltransferase 92 family.</text>
</comment>
<keyword evidence="5 9" id="KW-0812">Transmembrane</keyword>
<comment type="subcellular location">
    <subcellularLocation>
        <location evidence="1">Membrane</location>
        <topology evidence="1">Single-pass membrane protein</topology>
    </subcellularLocation>
</comment>
<evidence type="ECO:0000256" key="6">
    <source>
        <dbReference type="ARBA" id="ARBA00022989"/>
    </source>
</evidence>
<keyword evidence="3" id="KW-0328">Glycosyltransferase</keyword>
<keyword evidence="4" id="KW-0808">Transferase</keyword>
<dbReference type="PANTHER" id="PTHR21461">
    <property type="entry name" value="GLYCOSYLTRANSFERASE FAMILY 92 PROTEIN"/>
    <property type="match status" value="1"/>
</dbReference>
<comment type="caution">
    <text evidence="10">The sequence shown here is derived from an EMBL/GenBank/DDBJ whole genome shotgun (WGS) entry which is preliminary data.</text>
</comment>
<dbReference type="PANTHER" id="PTHR21461:SF69">
    <property type="entry name" value="GLYCOSYLTRANSFERASE FAMILY 92 PROTEIN"/>
    <property type="match status" value="1"/>
</dbReference>